<keyword evidence="6" id="KW-0067">ATP-binding</keyword>
<dbReference type="UniPathway" id="UPA00077">
    <property type="reaction ID" value="UER00155"/>
</dbReference>
<protein>
    <recommendedName>
        <fullName evidence="2">2-amino-4-hydroxy-6-hydroxymethyldihydropteridine diphosphokinase</fullName>
        <ecNumber evidence="2">2.7.6.3</ecNumber>
    </recommendedName>
</protein>
<evidence type="ECO:0000256" key="1">
    <source>
        <dbReference type="ARBA" id="ARBA00005051"/>
    </source>
</evidence>
<comment type="pathway">
    <text evidence="1">Cofactor biosynthesis; tetrahydrofolate biosynthesis; 2-amino-4-hydroxy-6-hydroxymethyl-7,8-dihydropteridine diphosphate from 7,8-dihydroneopterin triphosphate: step 4/4.</text>
</comment>
<dbReference type="RefSeq" id="WP_155815105.1">
    <property type="nucleotide sequence ID" value="NZ_LAOC01000001.1"/>
</dbReference>
<sequence length="68" mass="7887">MSLKGLKTTRSNDKWFPRVIDLDILLWNNCHIDLPDLKIPHPELLNRPFLIHLIAGLSFGMSLFMSDQ</sequence>
<evidence type="ECO:0000256" key="3">
    <source>
        <dbReference type="ARBA" id="ARBA00022679"/>
    </source>
</evidence>
<reference evidence="9 10" key="1">
    <citation type="submission" date="2015-01" db="EMBL/GenBank/DDBJ databases">
        <title>Genome Sequencing of Rickettsiales.</title>
        <authorList>
            <person name="Daugherty S.C."/>
            <person name="Su Q."/>
            <person name="Abolude K."/>
            <person name="Beier-Sexton M."/>
            <person name="Carlyon J.A."/>
            <person name="Carter R."/>
            <person name="Day N.P."/>
            <person name="Dumler S.J."/>
            <person name="Dyachenko V."/>
            <person name="Godinez A."/>
            <person name="Kurtti T.J."/>
            <person name="Lichay M."/>
            <person name="Mullins K.E."/>
            <person name="Ott S."/>
            <person name="Pappas-Brown V."/>
            <person name="Paris D.H."/>
            <person name="Patel P."/>
            <person name="Richards A.L."/>
            <person name="Sadzewicz L."/>
            <person name="Sears K."/>
            <person name="Seidman D."/>
            <person name="Sengamalay N."/>
            <person name="Stenos J."/>
            <person name="Tallon L.J."/>
            <person name="Vincent G."/>
            <person name="Fraser C.M."/>
            <person name="Munderloh U."/>
            <person name="Dunning-Hotopp J.C."/>
        </authorList>
    </citation>
    <scope>NUCLEOTIDE SEQUENCE [LARGE SCALE GENOMIC DNA]</scope>
    <source>
        <strain evidence="9 10">Ect</strain>
    </source>
</reference>
<gene>
    <name evidence="9" type="ORF">RMAECT_0659</name>
</gene>
<dbReference type="GO" id="GO:0046654">
    <property type="term" value="P:tetrahydrofolate biosynthetic process"/>
    <property type="evidence" value="ECO:0007669"/>
    <property type="project" value="UniProtKB-UniPathway"/>
</dbReference>
<organism evidence="9 10">
    <name type="scientific">Rickettsia rhipicephali str. Ect</name>
    <dbReference type="NCBI Taxonomy" id="1359199"/>
    <lineage>
        <taxon>Bacteria</taxon>
        <taxon>Pseudomonadati</taxon>
        <taxon>Pseudomonadota</taxon>
        <taxon>Alphaproteobacteria</taxon>
        <taxon>Rickettsiales</taxon>
        <taxon>Rickettsiaceae</taxon>
        <taxon>Rickettsieae</taxon>
        <taxon>Rickettsia</taxon>
        <taxon>spotted fever group</taxon>
    </lineage>
</organism>
<dbReference type="InterPro" id="IPR035907">
    <property type="entry name" value="Hppk_sf"/>
</dbReference>
<dbReference type="SUPFAM" id="SSF55083">
    <property type="entry name" value="6-hydroxymethyl-7,8-dihydropterin pyrophosphokinase, HPPK"/>
    <property type="match status" value="1"/>
</dbReference>
<keyword evidence="4" id="KW-0547">Nucleotide-binding</keyword>
<evidence type="ECO:0000256" key="2">
    <source>
        <dbReference type="ARBA" id="ARBA00013253"/>
    </source>
</evidence>
<feature type="domain" description="7,8-dihydro-6-hydroxymethylpterin-pyrophosphokinase" evidence="8">
    <location>
        <begin position="9"/>
        <end position="54"/>
    </location>
</feature>
<dbReference type="EC" id="2.7.6.3" evidence="2"/>
<evidence type="ECO:0000256" key="7">
    <source>
        <dbReference type="ARBA" id="ARBA00022909"/>
    </source>
</evidence>
<dbReference type="Gene3D" id="3.30.70.560">
    <property type="entry name" value="7,8-Dihydro-6-hydroxymethylpterin-pyrophosphokinase HPPK"/>
    <property type="match status" value="1"/>
</dbReference>
<keyword evidence="5 9" id="KW-0418">Kinase</keyword>
<evidence type="ECO:0000256" key="6">
    <source>
        <dbReference type="ARBA" id="ARBA00022840"/>
    </source>
</evidence>
<name>A0A0F3PFV6_RICRH</name>
<evidence type="ECO:0000259" key="8">
    <source>
        <dbReference type="Pfam" id="PF01288"/>
    </source>
</evidence>
<dbReference type="Proteomes" id="UP000033591">
    <property type="component" value="Unassembled WGS sequence"/>
</dbReference>
<dbReference type="GO" id="GO:0005524">
    <property type="term" value="F:ATP binding"/>
    <property type="evidence" value="ECO:0007669"/>
    <property type="project" value="UniProtKB-KW"/>
</dbReference>
<dbReference type="Pfam" id="PF01288">
    <property type="entry name" value="HPPK"/>
    <property type="match status" value="1"/>
</dbReference>
<dbReference type="InterPro" id="IPR000550">
    <property type="entry name" value="Hppk"/>
</dbReference>
<evidence type="ECO:0000313" key="10">
    <source>
        <dbReference type="Proteomes" id="UP000033591"/>
    </source>
</evidence>
<evidence type="ECO:0000256" key="4">
    <source>
        <dbReference type="ARBA" id="ARBA00022741"/>
    </source>
</evidence>
<comment type="caution">
    <text evidence="9">The sequence shown here is derived from an EMBL/GenBank/DDBJ whole genome shotgun (WGS) entry which is preliminary data.</text>
</comment>
<keyword evidence="3" id="KW-0808">Transferase</keyword>
<dbReference type="AlphaFoldDB" id="A0A0F3PFV6"/>
<dbReference type="GO" id="GO:0046656">
    <property type="term" value="P:folic acid biosynthetic process"/>
    <property type="evidence" value="ECO:0007669"/>
    <property type="project" value="UniProtKB-KW"/>
</dbReference>
<keyword evidence="7" id="KW-0289">Folate biosynthesis</keyword>
<dbReference type="PATRIC" id="fig|1359199.3.peg.642"/>
<evidence type="ECO:0000256" key="5">
    <source>
        <dbReference type="ARBA" id="ARBA00022777"/>
    </source>
</evidence>
<dbReference type="EMBL" id="LAOC01000001">
    <property type="protein sequence ID" value="KJV78827.1"/>
    <property type="molecule type" value="Genomic_DNA"/>
</dbReference>
<dbReference type="GO" id="GO:0016301">
    <property type="term" value="F:kinase activity"/>
    <property type="evidence" value="ECO:0007669"/>
    <property type="project" value="UniProtKB-KW"/>
</dbReference>
<accession>A0A0F3PFV6</accession>
<dbReference type="GO" id="GO:0003848">
    <property type="term" value="F:2-amino-4-hydroxy-6-hydroxymethyldihydropteridine diphosphokinase activity"/>
    <property type="evidence" value="ECO:0007669"/>
    <property type="project" value="UniProtKB-EC"/>
</dbReference>
<evidence type="ECO:0000313" key="9">
    <source>
        <dbReference type="EMBL" id="KJV78827.1"/>
    </source>
</evidence>
<proteinExistence type="predicted"/>